<accession>A0A076NB66</accession>
<evidence type="ECO:0000313" key="3">
    <source>
        <dbReference type="Proteomes" id="UP000207612"/>
    </source>
</evidence>
<feature type="compositionally biased region" description="Basic residues" evidence="1">
    <location>
        <begin position="22"/>
        <end position="33"/>
    </location>
</feature>
<dbReference type="Pfam" id="PF06595">
    <property type="entry name" value="BDV_P24"/>
    <property type="match status" value="1"/>
</dbReference>
<evidence type="ECO:0000313" key="2">
    <source>
        <dbReference type="EMBL" id="AIJ27437.1"/>
    </source>
</evidence>
<proteinExistence type="predicted"/>
<name>A0A076NB66_9MONO</name>
<dbReference type="InterPro" id="IPR009517">
    <property type="entry name" value="BDV_P24"/>
</dbReference>
<dbReference type="OrthoDB" id="12697at10239"/>
<dbReference type="RefSeq" id="YP_009268913.1">
    <property type="nucleotide sequence ID" value="NC_030691.1"/>
</dbReference>
<evidence type="ECO:0000256" key="1">
    <source>
        <dbReference type="SAM" id="MobiDB-lite"/>
    </source>
</evidence>
<protein>
    <submittedName>
        <fullName evidence="2">Phosphoprotein</fullName>
    </submittedName>
</protein>
<organism evidence="2 3">
    <name type="scientific">Aquatic bird bornavirus 2</name>
    <dbReference type="NCBI Taxonomy" id="1884917"/>
    <lineage>
        <taxon>Viruses</taxon>
        <taxon>Riboviria</taxon>
        <taxon>Orthornavirae</taxon>
        <taxon>Negarnaviricota</taxon>
        <taxon>Haploviricotina</taxon>
        <taxon>Monjiviricetes</taxon>
        <taxon>Mononegavirales</taxon>
        <taxon>Bornaviridae</taxon>
        <taxon>Orthobornavirus</taxon>
        <taxon>Orthobornavirus avisaquaticae</taxon>
    </lineage>
</organism>
<dbReference type="GeneID" id="28378292"/>
<sequence length="202" mass="22495">MASRPSSLVDSLDAEEDPQTARRTRSRSPRRRKIQPDALTQPVEHLLRTLKKNPSMISDPDQRTGREQLSNDELIKQLVTELAENSMLEAEGLRGALDDTAQRMESGFESLSTLQIETIQAVQKTDYADSIRTLGENIKILDRSMKAMTETMKMMMEKIDLLYASSAVGNPSAPMLPSCPAPPRLYPALPSAPTAEEWDIIP</sequence>
<reference evidence="2 3" key="1">
    <citation type="journal article" date="2014" name="Virol. J.">
        <title>Characterization of a new genotype of avian bornavirus from wild ducks.</title>
        <authorList>
            <person name="Guo J."/>
            <person name="Shivaprasad H.L."/>
            <person name="Rech R.R."/>
            <person name="Heatley J.J."/>
            <person name="Tizard I."/>
            <person name="Payne S."/>
        </authorList>
    </citation>
    <scope>NUCLEOTIDE SEQUENCE [LARGE SCALE GENOMIC DNA]</scope>
    <source>
        <strain evidence="2">Duck-89</strain>
    </source>
</reference>
<dbReference type="Proteomes" id="UP000207612">
    <property type="component" value="Segment"/>
</dbReference>
<gene>
    <name evidence="2" type="primary">P</name>
</gene>
<dbReference type="KEGG" id="vg:28378292"/>
<feature type="region of interest" description="Disordered" evidence="1">
    <location>
        <begin position="1"/>
        <end position="69"/>
    </location>
</feature>
<dbReference type="EMBL" id="KJ756399">
    <property type="protein sequence ID" value="AIJ27437.1"/>
    <property type="molecule type" value="Viral_cRNA"/>
</dbReference>